<dbReference type="AlphaFoldDB" id="A0A1G8GUE6"/>
<evidence type="ECO:0000259" key="2">
    <source>
        <dbReference type="Pfam" id="PF04909"/>
    </source>
</evidence>
<gene>
    <name evidence="3" type="ORF">SAMN05443529_12360</name>
</gene>
<keyword evidence="4" id="KW-1185">Reference proteome</keyword>
<dbReference type="EMBL" id="FNCP01000023">
    <property type="protein sequence ID" value="SDH97969.1"/>
    <property type="molecule type" value="Genomic_DNA"/>
</dbReference>
<dbReference type="InterPro" id="IPR032465">
    <property type="entry name" value="ACMSD"/>
</dbReference>
<organism evidence="3 4">
    <name type="scientific">Desulfosporosinus hippei DSM 8344</name>
    <dbReference type="NCBI Taxonomy" id="1121419"/>
    <lineage>
        <taxon>Bacteria</taxon>
        <taxon>Bacillati</taxon>
        <taxon>Bacillota</taxon>
        <taxon>Clostridia</taxon>
        <taxon>Eubacteriales</taxon>
        <taxon>Desulfitobacteriaceae</taxon>
        <taxon>Desulfosporosinus</taxon>
    </lineage>
</organism>
<evidence type="ECO:0000313" key="3">
    <source>
        <dbReference type="EMBL" id="SDH97969.1"/>
    </source>
</evidence>
<dbReference type="Pfam" id="PF04909">
    <property type="entry name" value="Amidohydro_2"/>
    <property type="match status" value="1"/>
</dbReference>
<dbReference type="SUPFAM" id="SSF51556">
    <property type="entry name" value="Metallo-dependent hydrolases"/>
    <property type="match status" value="1"/>
</dbReference>
<dbReference type="PANTHER" id="PTHR21240">
    <property type="entry name" value="2-AMINO-3-CARBOXYLMUCONATE-6-SEMIALDEHYDE DECARBOXYLASE"/>
    <property type="match status" value="1"/>
</dbReference>
<name>A0A1G8GUE6_9FIRM</name>
<evidence type="ECO:0000313" key="4">
    <source>
        <dbReference type="Proteomes" id="UP000198656"/>
    </source>
</evidence>
<accession>A0A1G8GUE6</accession>
<dbReference type="InterPro" id="IPR032466">
    <property type="entry name" value="Metal_Hydrolase"/>
</dbReference>
<reference evidence="4" key="1">
    <citation type="submission" date="2016-10" db="EMBL/GenBank/DDBJ databases">
        <authorList>
            <person name="Varghese N."/>
            <person name="Submissions S."/>
        </authorList>
    </citation>
    <scope>NUCLEOTIDE SEQUENCE [LARGE SCALE GENOMIC DNA]</scope>
    <source>
        <strain evidence="4">DSM 8344</strain>
    </source>
</reference>
<feature type="domain" description="Amidohydrolase-related" evidence="2">
    <location>
        <begin position="94"/>
        <end position="282"/>
    </location>
</feature>
<dbReference type="CDD" id="cd01292">
    <property type="entry name" value="metallo-dependent_hydrolases"/>
    <property type="match status" value="1"/>
</dbReference>
<dbReference type="Proteomes" id="UP000198656">
    <property type="component" value="Unassembled WGS sequence"/>
</dbReference>
<sequence>MRGDGILKIIDAHLHFSCRPGFNETAKNISQVEFSAQGLRQEFEEAGVVAGIIMSTPSREPNQPSGSPEEFVLADGTVEGLLSCVGVNPERLKEDDKELDYIEGELKKRGVTGIKLYPGYFPYYVYDSIYDPIYELARKYQVPVAIHCGDTQSPKGLLKFSHPLTIDELAVKQEDVTFVICHMGVPWMIDAAEVTAKNHNVYTDLSGLIAGNKEHVMKIKDKRLYVEYIQQALVISNCYNKVLFGSDWPLVPIKPYVEFIKHVIPEEYHEAVFYRNVLTVYPKLNEIL</sequence>
<dbReference type="GO" id="GO:0016831">
    <property type="term" value="F:carboxy-lyase activity"/>
    <property type="evidence" value="ECO:0007669"/>
    <property type="project" value="InterPro"/>
</dbReference>
<proteinExistence type="predicted"/>
<dbReference type="Gene3D" id="3.20.20.140">
    <property type="entry name" value="Metal-dependent hydrolases"/>
    <property type="match status" value="1"/>
</dbReference>
<keyword evidence="1" id="KW-0456">Lyase</keyword>
<dbReference type="STRING" id="1121419.SAMN05443529_12360"/>
<protein>
    <recommendedName>
        <fullName evidence="2">Amidohydrolase-related domain-containing protein</fullName>
    </recommendedName>
</protein>
<dbReference type="InterPro" id="IPR006680">
    <property type="entry name" value="Amidohydro-rel"/>
</dbReference>
<dbReference type="GO" id="GO:0016787">
    <property type="term" value="F:hydrolase activity"/>
    <property type="evidence" value="ECO:0007669"/>
    <property type="project" value="InterPro"/>
</dbReference>
<evidence type="ECO:0000256" key="1">
    <source>
        <dbReference type="ARBA" id="ARBA00023239"/>
    </source>
</evidence>